<evidence type="ECO:0008006" key="2">
    <source>
        <dbReference type="Google" id="ProtNLM"/>
    </source>
</evidence>
<accession>A0A7R9CUX2</accession>
<reference evidence="1" key="1">
    <citation type="submission" date="2020-11" db="EMBL/GenBank/DDBJ databases">
        <authorList>
            <person name="Tran Van P."/>
        </authorList>
    </citation>
    <scope>NUCLEOTIDE SEQUENCE</scope>
</reference>
<dbReference type="EMBL" id="OD001713">
    <property type="protein sequence ID" value="CAD7402930.1"/>
    <property type="molecule type" value="Genomic_DNA"/>
</dbReference>
<proteinExistence type="predicted"/>
<protein>
    <recommendedName>
        <fullName evidence="2">Reverse transcriptase domain-containing protein</fullName>
    </recommendedName>
</protein>
<sequence length="310" mass="33769">MSPDGSLRGMQDFREPLDELFQRSRTCTFDDFLLIFITTVPYWAFFKASVKLTFAASPVICLNDPPGSTRGNIGQLIMAAGNFVQAGPGSVSWIGPEEDPKQDLVETTYETVSTLVTISAPPGLGEKPPPVHPTEIRTSISPSSAVELNTTSALANYATEAGEITRSSIVIGRRASWNSSSSDTVSVEIMSPSGLENKNMTLNRQGCVMCTRAACENTVGVQMDIVNVRVLLYEDDAVLLAEDGSDLQKALNRFNVATGRLDLRINVSKTKMKVFDNDGCSELVFPRSETINAISVEDTNFELKGQFKKH</sequence>
<gene>
    <name evidence="1" type="ORF">TPSB3V08_LOCUS3806</name>
</gene>
<dbReference type="AlphaFoldDB" id="A0A7R9CUX2"/>
<evidence type="ECO:0000313" key="1">
    <source>
        <dbReference type="EMBL" id="CAD7402930.1"/>
    </source>
</evidence>
<organism evidence="1">
    <name type="scientific">Timema poppense</name>
    <name type="common">Walking stick</name>
    <dbReference type="NCBI Taxonomy" id="170557"/>
    <lineage>
        <taxon>Eukaryota</taxon>
        <taxon>Metazoa</taxon>
        <taxon>Ecdysozoa</taxon>
        <taxon>Arthropoda</taxon>
        <taxon>Hexapoda</taxon>
        <taxon>Insecta</taxon>
        <taxon>Pterygota</taxon>
        <taxon>Neoptera</taxon>
        <taxon>Polyneoptera</taxon>
        <taxon>Phasmatodea</taxon>
        <taxon>Timematodea</taxon>
        <taxon>Timematoidea</taxon>
        <taxon>Timematidae</taxon>
        <taxon>Timema</taxon>
    </lineage>
</organism>
<name>A0A7R9CUX2_TIMPO</name>